<keyword evidence="2" id="KW-0521">NADP</keyword>
<protein>
    <submittedName>
        <fullName evidence="5">NAD(P)-binding protein</fullName>
    </submittedName>
</protein>
<dbReference type="SUPFAM" id="SSF54909">
    <property type="entry name" value="Dimeric alpha+beta barrel"/>
    <property type="match status" value="2"/>
</dbReference>
<dbReference type="PANTHER" id="PTHR43008">
    <property type="entry name" value="BENZIL REDUCTASE"/>
    <property type="match status" value="1"/>
</dbReference>
<dbReference type="EMBL" id="DF846591">
    <property type="protein sequence ID" value="GAT50688.1"/>
    <property type="molecule type" value="Genomic_DNA"/>
</dbReference>
<dbReference type="Gene3D" id="3.30.70.1060">
    <property type="entry name" value="Dimeric alpha+beta barrel"/>
    <property type="match status" value="2"/>
</dbReference>
<dbReference type="InterPro" id="IPR002347">
    <property type="entry name" value="SDR_fam"/>
</dbReference>
<dbReference type="InterPro" id="IPR036291">
    <property type="entry name" value="NAD(P)-bd_dom_sf"/>
</dbReference>
<dbReference type="InterPro" id="IPR011008">
    <property type="entry name" value="Dimeric_a/b-barrel"/>
</dbReference>
<evidence type="ECO:0000256" key="3">
    <source>
        <dbReference type="ARBA" id="ARBA00023002"/>
    </source>
</evidence>
<reference evidence="5" key="1">
    <citation type="submission" date="2014-09" db="EMBL/GenBank/DDBJ databases">
        <title>Genome sequence of the luminous mushroom Mycena chlorophos for searching fungal bioluminescence genes.</title>
        <authorList>
            <person name="Tanaka Y."/>
            <person name="Kasuga D."/>
            <person name="Oba Y."/>
            <person name="Hase S."/>
            <person name="Sato K."/>
            <person name="Oba Y."/>
            <person name="Sakakibara Y."/>
        </authorList>
    </citation>
    <scope>NUCLEOTIDE SEQUENCE</scope>
</reference>
<comment type="similarity">
    <text evidence="1">Belongs to the short-chain dehydrogenases/reductases (SDR) family.</text>
</comment>
<evidence type="ECO:0000313" key="5">
    <source>
        <dbReference type="EMBL" id="GAT50688.1"/>
    </source>
</evidence>
<dbReference type="PRINTS" id="PR00080">
    <property type="entry name" value="SDRFAMILY"/>
</dbReference>
<dbReference type="PANTHER" id="PTHR43008:SF14">
    <property type="entry name" value="DEHYDROGENASE ARBD, PUTATIVE-RELATED"/>
    <property type="match status" value="1"/>
</dbReference>
<dbReference type="Pfam" id="PF03795">
    <property type="entry name" value="YCII"/>
    <property type="match status" value="1"/>
</dbReference>
<dbReference type="SUPFAM" id="SSF51735">
    <property type="entry name" value="NAD(P)-binding Rossmann-fold domains"/>
    <property type="match status" value="1"/>
</dbReference>
<gene>
    <name evidence="5" type="ORF">MCHLO_07902</name>
</gene>
<dbReference type="PROSITE" id="PS00061">
    <property type="entry name" value="ADH_SHORT"/>
    <property type="match status" value="1"/>
</dbReference>
<proteinExistence type="inferred from homology"/>
<organism evidence="5 6">
    <name type="scientific">Mycena chlorophos</name>
    <name type="common">Agaric fungus</name>
    <name type="synonym">Agaricus chlorophos</name>
    <dbReference type="NCBI Taxonomy" id="658473"/>
    <lineage>
        <taxon>Eukaryota</taxon>
        <taxon>Fungi</taxon>
        <taxon>Dikarya</taxon>
        <taxon>Basidiomycota</taxon>
        <taxon>Agaricomycotina</taxon>
        <taxon>Agaricomycetes</taxon>
        <taxon>Agaricomycetidae</taxon>
        <taxon>Agaricales</taxon>
        <taxon>Marasmiineae</taxon>
        <taxon>Mycenaceae</taxon>
        <taxon>Mycena</taxon>
    </lineage>
</organism>
<name>A0ABQ0LHY0_MYCCL</name>
<evidence type="ECO:0000259" key="4">
    <source>
        <dbReference type="Pfam" id="PF03795"/>
    </source>
</evidence>
<evidence type="ECO:0000313" key="6">
    <source>
        <dbReference type="Proteomes" id="UP000815677"/>
    </source>
</evidence>
<dbReference type="InterPro" id="IPR020904">
    <property type="entry name" value="Sc_DH/Rdtase_CS"/>
</dbReference>
<dbReference type="Pfam" id="PF13561">
    <property type="entry name" value="adh_short_C2"/>
    <property type="match status" value="1"/>
</dbReference>
<evidence type="ECO:0000256" key="2">
    <source>
        <dbReference type="ARBA" id="ARBA00022857"/>
    </source>
</evidence>
<dbReference type="PRINTS" id="PR00081">
    <property type="entry name" value="GDHRDH"/>
</dbReference>
<dbReference type="Gene3D" id="3.40.50.720">
    <property type="entry name" value="NAD(P)-binding Rossmann-like Domain"/>
    <property type="match status" value="1"/>
</dbReference>
<dbReference type="InterPro" id="IPR005545">
    <property type="entry name" value="YCII"/>
</dbReference>
<dbReference type="Proteomes" id="UP000815677">
    <property type="component" value="Unassembled WGS sequence"/>
</dbReference>
<feature type="domain" description="YCII-related" evidence="4">
    <location>
        <begin position="247"/>
        <end position="330"/>
    </location>
</feature>
<accession>A0ABQ0LHY0</accession>
<keyword evidence="3" id="KW-0560">Oxidoreductase</keyword>
<evidence type="ECO:0000256" key="1">
    <source>
        <dbReference type="ARBA" id="ARBA00006484"/>
    </source>
</evidence>
<sequence>MAGKVCLVTGAARGLGLEFCRAFVGSGCTSLAVLDLLQSEAQGAAEELKAYGKEVNADAEVNAVGIECDVSSEESVKKAFESTIEAFGRVDAVVASAGIVHNYSALEYPVDKMKRLYDINVHGSFFTAREAAKHMIPQGSGAIVFVASMSANIVNVPQLQMPYNASKAAVKHMAETLAVEWGKTGVRVNILSPGYMQTKLLREVLAIDTKLKETWEAMTPMGRLGNPEDLAGAIVFLAPMASPALQKFVIFAPDKAEGAADRASVRDQHVNELTKYLDNGTLKYGGMLLDPASPATEKKMIGTMIIVETESLEAARKIVEEDIYFKAGVIGTMVIVETESLEAARKIVEEDIYFKAGVWDPERLVILPFMPAPPFASKI</sequence>
<keyword evidence="6" id="KW-1185">Reference proteome</keyword>